<name>A0AAV3X5Z8_9CYAN</name>
<feature type="transmembrane region" description="Helical" evidence="1">
    <location>
        <begin position="7"/>
        <end position="24"/>
    </location>
</feature>
<keyword evidence="1" id="KW-0812">Transmembrane</keyword>
<evidence type="ECO:0000256" key="1">
    <source>
        <dbReference type="SAM" id="Phobius"/>
    </source>
</evidence>
<proteinExistence type="predicted"/>
<feature type="transmembrane region" description="Helical" evidence="1">
    <location>
        <begin position="57"/>
        <end position="74"/>
    </location>
</feature>
<keyword evidence="1" id="KW-0472">Membrane</keyword>
<feature type="transmembrane region" description="Helical" evidence="1">
    <location>
        <begin position="130"/>
        <end position="148"/>
    </location>
</feature>
<keyword evidence="1" id="KW-1133">Transmembrane helix</keyword>
<accession>A0AAV3X5Z8</accession>
<feature type="transmembrane region" description="Helical" evidence="1">
    <location>
        <begin position="81"/>
        <end position="98"/>
    </location>
</feature>
<feature type="transmembrane region" description="Helical" evidence="1">
    <location>
        <begin position="154"/>
        <end position="187"/>
    </location>
</feature>
<reference evidence="2" key="1">
    <citation type="submission" date="2019-10" db="EMBL/GenBank/DDBJ databases">
        <title>Draft genome sequece of Microseira wollei NIES-4236.</title>
        <authorList>
            <person name="Yamaguchi H."/>
            <person name="Suzuki S."/>
            <person name="Kawachi M."/>
        </authorList>
    </citation>
    <scope>NUCLEOTIDE SEQUENCE</scope>
    <source>
        <strain evidence="2">NIES-4236</strain>
    </source>
</reference>
<protein>
    <recommendedName>
        <fullName evidence="4">Glycosyltransferase RgtA/B/C/D-like domain-containing protein</fullName>
    </recommendedName>
</protein>
<keyword evidence="3" id="KW-1185">Reference proteome</keyword>
<feature type="transmembrane region" description="Helical" evidence="1">
    <location>
        <begin position="311"/>
        <end position="328"/>
    </location>
</feature>
<dbReference type="AlphaFoldDB" id="A0AAV3X5Z8"/>
<comment type="caution">
    <text evidence="2">The sequence shown here is derived from an EMBL/GenBank/DDBJ whole genome shotgun (WGS) entry which is preliminary data.</text>
</comment>
<evidence type="ECO:0000313" key="3">
    <source>
        <dbReference type="Proteomes" id="UP001050975"/>
    </source>
</evidence>
<gene>
    <name evidence="2" type="ORF">MiSe_05040</name>
</gene>
<organism evidence="2 3">
    <name type="scientific">Microseira wollei NIES-4236</name>
    <dbReference type="NCBI Taxonomy" id="2530354"/>
    <lineage>
        <taxon>Bacteria</taxon>
        <taxon>Bacillati</taxon>
        <taxon>Cyanobacteriota</taxon>
        <taxon>Cyanophyceae</taxon>
        <taxon>Oscillatoriophycideae</taxon>
        <taxon>Aerosakkonematales</taxon>
        <taxon>Aerosakkonemataceae</taxon>
        <taxon>Microseira</taxon>
    </lineage>
</organism>
<feature type="transmembrane region" description="Helical" evidence="1">
    <location>
        <begin position="285"/>
        <end position="305"/>
    </location>
</feature>
<feature type="transmembrane region" description="Helical" evidence="1">
    <location>
        <begin position="104"/>
        <end position="123"/>
    </location>
</feature>
<dbReference type="EMBL" id="BLAY01000004">
    <property type="protein sequence ID" value="GET35759.1"/>
    <property type="molecule type" value="Genomic_DNA"/>
</dbReference>
<sequence>MRLTRLDILVLATVVLIGLIHVPYPFEGDQALFTIGAWKMSQGGILYRDFWDLKQPGIYAFYLLAGSMFGFHEVGIHSFELLYMLAFSAVLIITLKDYYSQRAIASLTPLLTVGIYYGVSGAWHLTQLEALVGFPMFLALYFAVKAYLAQKYQFGLLFLSGVMGGIVLLFKLIFLPILLVFWAMALIDAVGVKGFFKRLIAIGVTVVLGTLLPLAIAGIYFAQFDLLPLLYQNFFERPIQIFNQSPFSTNERFIKSVMWFISRLAPLIVFGSIGAYTFKRQPRDLMTLYLVLWLISGLGVILIQYKLGWEYYFMLIVVPLGILAGKGLEFLWQIIRQNPGLNLPCKKRSVAAFSLIFLFSTALISLARKSFFLVLEGFAIKQDQQRGYQSHLAPDYPTILKEVAWLKKPERLPGDIYVFGDPRYYLLSGRKRAIAFHLWTPLVPDQWMQLREQLQAERPVYIFVETRFSLLLQKQPQIARFIASNYNISHQSNAGVWYILNRK</sequence>
<evidence type="ECO:0000313" key="2">
    <source>
        <dbReference type="EMBL" id="GET35759.1"/>
    </source>
</evidence>
<feature type="transmembrane region" description="Helical" evidence="1">
    <location>
        <begin position="257"/>
        <end position="278"/>
    </location>
</feature>
<dbReference type="Proteomes" id="UP001050975">
    <property type="component" value="Unassembled WGS sequence"/>
</dbReference>
<feature type="transmembrane region" description="Helical" evidence="1">
    <location>
        <begin position="199"/>
        <end position="222"/>
    </location>
</feature>
<evidence type="ECO:0008006" key="4">
    <source>
        <dbReference type="Google" id="ProtNLM"/>
    </source>
</evidence>
<feature type="transmembrane region" description="Helical" evidence="1">
    <location>
        <begin position="349"/>
        <end position="367"/>
    </location>
</feature>